<keyword evidence="3" id="KW-1185">Reference proteome</keyword>
<sequence>MFQLRNSRRRSAGSYGKIGRMTEQRGSAPQHSATDETVAALAVRLRAADTGGWTSDATRALVVRLGWGWSDSPTVVTGRSTGDARLRPVGKYEERYVAGEAYVELAVPVRQADPDAASQAEAFRMVKDELTATFGEASIMGVHGRLAPFLRPVQSWGSPYLRWRGESDTIELRAGPTGPELVLQPTDPAENWFVRQGHDDDHAITGFFGFRPDGSNGGLTFPGGWRVRSWETMTRALADFLTTLPAETTALRTPMWMPIYGRIEGKGAPILFDIDCGDRLMLASFADESVNPASLGWGTAFEHPTTGRPWPDPDSPRLRIDAGGPGRPDGQALAETIVATARAMGVVSPEDLLIGNEAGDLGAYRVTFYGLGLPMA</sequence>
<feature type="region of interest" description="Disordered" evidence="1">
    <location>
        <begin position="1"/>
        <end position="33"/>
    </location>
</feature>
<gene>
    <name evidence="2" type="ORF">GCM10011583_23700</name>
</gene>
<dbReference type="Proteomes" id="UP000660265">
    <property type="component" value="Unassembled WGS sequence"/>
</dbReference>
<organism evidence="2 3">
    <name type="scientific">Streptomyces camponoticapitis</name>
    <dbReference type="NCBI Taxonomy" id="1616125"/>
    <lineage>
        <taxon>Bacteria</taxon>
        <taxon>Bacillati</taxon>
        <taxon>Actinomycetota</taxon>
        <taxon>Actinomycetes</taxon>
        <taxon>Kitasatosporales</taxon>
        <taxon>Streptomycetaceae</taxon>
        <taxon>Streptomyces</taxon>
    </lineage>
</organism>
<evidence type="ECO:0000313" key="3">
    <source>
        <dbReference type="Proteomes" id="UP000660265"/>
    </source>
</evidence>
<name>A0ABQ2E786_9ACTN</name>
<evidence type="ECO:0000313" key="2">
    <source>
        <dbReference type="EMBL" id="GGJ91575.1"/>
    </source>
</evidence>
<comment type="caution">
    <text evidence="2">The sequence shown here is derived from an EMBL/GenBank/DDBJ whole genome shotgun (WGS) entry which is preliminary data.</text>
</comment>
<feature type="compositionally biased region" description="Basic residues" evidence="1">
    <location>
        <begin position="1"/>
        <end position="11"/>
    </location>
</feature>
<accession>A0ABQ2E786</accession>
<protein>
    <submittedName>
        <fullName evidence="2">Uncharacterized protein</fullName>
    </submittedName>
</protein>
<reference evidence="3" key="1">
    <citation type="journal article" date="2019" name="Int. J. Syst. Evol. Microbiol.">
        <title>The Global Catalogue of Microorganisms (GCM) 10K type strain sequencing project: providing services to taxonomists for standard genome sequencing and annotation.</title>
        <authorList>
            <consortium name="The Broad Institute Genomics Platform"/>
            <consortium name="The Broad Institute Genome Sequencing Center for Infectious Disease"/>
            <person name="Wu L."/>
            <person name="Ma J."/>
        </authorList>
    </citation>
    <scope>NUCLEOTIDE SEQUENCE [LARGE SCALE GENOMIC DNA]</scope>
    <source>
        <strain evidence="3">CGMCC 4.7275</strain>
    </source>
</reference>
<dbReference type="EMBL" id="BMMV01000006">
    <property type="protein sequence ID" value="GGJ91575.1"/>
    <property type="molecule type" value="Genomic_DNA"/>
</dbReference>
<proteinExistence type="predicted"/>
<evidence type="ECO:0000256" key="1">
    <source>
        <dbReference type="SAM" id="MobiDB-lite"/>
    </source>
</evidence>